<dbReference type="EMBL" id="VSRR010046151">
    <property type="protein sequence ID" value="MPC77564.1"/>
    <property type="molecule type" value="Genomic_DNA"/>
</dbReference>
<sequence>MASAPPAAAPPRGLRWTCPTTKLLWITLLRYVSVRRSLPASLRPCIATPSACPPHAPPHFSLYSYRQTLAWARILKLLCFTSTFLNTDPGFRSYLRRPLVVFLCHLTYTPRQEASSGPPVTRQTLQFHADSISVEGLANTGYAMR</sequence>
<comment type="caution">
    <text evidence="1">The sequence shown here is derived from an EMBL/GenBank/DDBJ whole genome shotgun (WGS) entry which is preliminary data.</text>
</comment>
<dbReference type="Proteomes" id="UP000324222">
    <property type="component" value="Unassembled WGS sequence"/>
</dbReference>
<gene>
    <name evidence="1" type="ORF">E2C01_072021</name>
</gene>
<keyword evidence="2" id="KW-1185">Reference proteome</keyword>
<evidence type="ECO:0000313" key="1">
    <source>
        <dbReference type="EMBL" id="MPC77564.1"/>
    </source>
</evidence>
<protein>
    <submittedName>
        <fullName evidence="1">Uncharacterized protein</fullName>
    </submittedName>
</protein>
<dbReference type="AlphaFoldDB" id="A0A5B7IA02"/>
<name>A0A5B7IA02_PORTR</name>
<proteinExistence type="predicted"/>
<organism evidence="1 2">
    <name type="scientific">Portunus trituberculatus</name>
    <name type="common">Swimming crab</name>
    <name type="synonym">Neptunus trituberculatus</name>
    <dbReference type="NCBI Taxonomy" id="210409"/>
    <lineage>
        <taxon>Eukaryota</taxon>
        <taxon>Metazoa</taxon>
        <taxon>Ecdysozoa</taxon>
        <taxon>Arthropoda</taxon>
        <taxon>Crustacea</taxon>
        <taxon>Multicrustacea</taxon>
        <taxon>Malacostraca</taxon>
        <taxon>Eumalacostraca</taxon>
        <taxon>Eucarida</taxon>
        <taxon>Decapoda</taxon>
        <taxon>Pleocyemata</taxon>
        <taxon>Brachyura</taxon>
        <taxon>Eubrachyura</taxon>
        <taxon>Portunoidea</taxon>
        <taxon>Portunidae</taxon>
        <taxon>Portuninae</taxon>
        <taxon>Portunus</taxon>
    </lineage>
</organism>
<evidence type="ECO:0000313" key="2">
    <source>
        <dbReference type="Proteomes" id="UP000324222"/>
    </source>
</evidence>
<reference evidence="1 2" key="1">
    <citation type="submission" date="2019-05" db="EMBL/GenBank/DDBJ databases">
        <title>Another draft genome of Portunus trituberculatus and its Hox gene families provides insights of decapod evolution.</title>
        <authorList>
            <person name="Jeong J.-H."/>
            <person name="Song I."/>
            <person name="Kim S."/>
            <person name="Choi T."/>
            <person name="Kim D."/>
            <person name="Ryu S."/>
            <person name="Kim W."/>
        </authorList>
    </citation>
    <scope>NUCLEOTIDE SEQUENCE [LARGE SCALE GENOMIC DNA]</scope>
    <source>
        <tissue evidence="1">Muscle</tissue>
    </source>
</reference>
<accession>A0A5B7IA02</accession>